<gene>
    <name evidence="2" type="ORF">Sjap_002991</name>
</gene>
<name>A0AAP0KMW5_9MAGN</name>
<protein>
    <submittedName>
        <fullName evidence="2">Uncharacterized protein</fullName>
    </submittedName>
</protein>
<sequence length="139" mass="15490">MRWEGVDWCVGGGGSTIGVYLVQYILRNIPPLGWAVAFRLFDATLAASRDAATAGKSSDKSAALLAEIRVPYLGVAVETIFDARRRAIIVVTMRNNCTWNQQKETHPSVREDPAPQKSRTLQRQPELWHELRNTPLDAS</sequence>
<evidence type="ECO:0000313" key="3">
    <source>
        <dbReference type="Proteomes" id="UP001417504"/>
    </source>
</evidence>
<evidence type="ECO:0000256" key="1">
    <source>
        <dbReference type="SAM" id="MobiDB-lite"/>
    </source>
</evidence>
<organism evidence="2 3">
    <name type="scientific">Stephania japonica</name>
    <dbReference type="NCBI Taxonomy" id="461633"/>
    <lineage>
        <taxon>Eukaryota</taxon>
        <taxon>Viridiplantae</taxon>
        <taxon>Streptophyta</taxon>
        <taxon>Embryophyta</taxon>
        <taxon>Tracheophyta</taxon>
        <taxon>Spermatophyta</taxon>
        <taxon>Magnoliopsida</taxon>
        <taxon>Ranunculales</taxon>
        <taxon>Menispermaceae</taxon>
        <taxon>Menispermoideae</taxon>
        <taxon>Cissampelideae</taxon>
        <taxon>Stephania</taxon>
    </lineage>
</organism>
<proteinExistence type="predicted"/>
<dbReference type="Proteomes" id="UP001417504">
    <property type="component" value="Unassembled WGS sequence"/>
</dbReference>
<feature type="region of interest" description="Disordered" evidence="1">
    <location>
        <begin position="100"/>
        <end position="139"/>
    </location>
</feature>
<reference evidence="2 3" key="1">
    <citation type="submission" date="2024-01" db="EMBL/GenBank/DDBJ databases">
        <title>Genome assemblies of Stephania.</title>
        <authorList>
            <person name="Yang L."/>
        </authorList>
    </citation>
    <scope>NUCLEOTIDE SEQUENCE [LARGE SCALE GENOMIC DNA]</scope>
    <source>
        <strain evidence="2">QJT</strain>
        <tissue evidence="2">Leaf</tissue>
    </source>
</reference>
<comment type="caution">
    <text evidence="2">The sequence shown here is derived from an EMBL/GenBank/DDBJ whole genome shotgun (WGS) entry which is preliminary data.</text>
</comment>
<dbReference type="AlphaFoldDB" id="A0AAP0KMW5"/>
<dbReference type="EMBL" id="JBBNAE010000001">
    <property type="protein sequence ID" value="KAK9155511.1"/>
    <property type="molecule type" value="Genomic_DNA"/>
</dbReference>
<feature type="compositionally biased region" description="Basic and acidic residues" evidence="1">
    <location>
        <begin position="103"/>
        <end position="114"/>
    </location>
</feature>
<accession>A0AAP0KMW5</accession>
<keyword evidence="3" id="KW-1185">Reference proteome</keyword>
<evidence type="ECO:0000313" key="2">
    <source>
        <dbReference type="EMBL" id="KAK9155511.1"/>
    </source>
</evidence>